<evidence type="ECO:0000256" key="4">
    <source>
        <dbReference type="RuleBase" id="RU362126"/>
    </source>
</evidence>
<protein>
    <recommendedName>
        <fullName evidence="7">Calreticulin</fullName>
    </recommendedName>
</protein>
<dbReference type="GeneTree" id="ENSGT00950000182915"/>
<evidence type="ECO:0000313" key="6">
    <source>
        <dbReference type="Proteomes" id="UP000001646"/>
    </source>
</evidence>
<dbReference type="GO" id="GO:0051082">
    <property type="term" value="F:unfolded protein binding"/>
    <property type="evidence" value="ECO:0007669"/>
    <property type="project" value="InterPro"/>
</dbReference>
<dbReference type="InterPro" id="IPR013320">
    <property type="entry name" value="ConA-like_dom_sf"/>
</dbReference>
<evidence type="ECO:0008006" key="7">
    <source>
        <dbReference type="Google" id="ProtNLM"/>
    </source>
</evidence>
<dbReference type="GO" id="GO:0006457">
    <property type="term" value="P:protein folding"/>
    <property type="evidence" value="ECO:0007669"/>
    <property type="project" value="InterPro"/>
</dbReference>
<keyword evidence="6" id="KW-1185">Reference proteome</keyword>
<accession>H9GF09</accession>
<dbReference type="Bgee" id="ENSACAG00000009292">
    <property type="expression patterns" value="Expressed in lung and 12 other cell types or tissues"/>
</dbReference>
<dbReference type="AlphaFoldDB" id="H9GF09"/>
<dbReference type="STRING" id="28377.ENSACAP00000009098"/>
<dbReference type="PANTHER" id="PTHR11073:SF2">
    <property type="entry name" value="CALRETICULIN"/>
    <property type="match status" value="1"/>
</dbReference>
<evidence type="ECO:0000256" key="3">
    <source>
        <dbReference type="ARBA" id="ARBA00022824"/>
    </source>
</evidence>
<keyword evidence="4" id="KW-0143">Chaperone</keyword>
<reference evidence="5" key="1">
    <citation type="submission" date="2009-12" db="EMBL/GenBank/DDBJ databases">
        <title>The Genome Sequence of Anolis carolinensis (Green Anole Lizard).</title>
        <authorList>
            <consortium name="The Genome Sequencing Platform"/>
            <person name="Di Palma F."/>
            <person name="Alfoldi J."/>
            <person name="Heiman D."/>
            <person name="Young S."/>
            <person name="Grabherr M."/>
            <person name="Johnson J."/>
            <person name="Lander E.S."/>
            <person name="Lindblad-Toh K."/>
        </authorList>
    </citation>
    <scope>NUCLEOTIDE SEQUENCE [LARGE SCALE GENOMIC DNA]</scope>
    <source>
        <strain evidence="5">JBL SC #1</strain>
    </source>
</reference>
<dbReference type="PRINTS" id="PR00626">
    <property type="entry name" value="CALRETICULIN"/>
</dbReference>
<dbReference type="SUPFAM" id="SSF49899">
    <property type="entry name" value="Concanavalin A-like lectins/glucanases"/>
    <property type="match status" value="1"/>
</dbReference>
<reference evidence="5" key="3">
    <citation type="submission" date="2025-09" db="UniProtKB">
        <authorList>
            <consortium name="Ensembl"/>
        </authorList>
    </citation>
    <scope>IDENTIFICATION</scope>
</reference>
<name>H9GF09_ANOCA</name>
<sequence length="140" mass="16488">DFYLLLLYLYIFYYYYYRLIIPLPSLLFSFSAAKWQERWVPSQNRDNYGKFRLTAGAFYGDRELDKGLQTSENLKFYAISARFQPFSNAGRPLVLQYTVKHEQKMDCGGGYVKLFPADLDQRNMSSASPYYVMFGEQRPA</sequence>
<comment type="similarity">
    <text evidence="2 4">Belongs to the calreticulin family.</text>
</comment>
<organism evidence="5 6">
    <name type="scientific">Anolis carolinensis</name>
    <name type="common">Green anole</name>
    <name type="synonym">American chameleon</name>
    <dbReference type="NCBI Taxonomy" id="28377"/>
    <lineage>
        <taxon>Eukaryota</taxon>
        <taxon>Metazoa</taxon>
        <taxon>Chordata</taxon>
        <taxon>Craniata</taxon>
        <taxon>Vertebrata</taxon>
        <taxon>Euteleostomi</taxon>
        <taxon>Lepidosauria</taxon>
        <taxon>Squamata</taxon>
        <taxon>Bifurcata</taxon>
        <taxon>Unidentata</taxon>
        <taxon>Episquamata</taxon>
        <taxon>Toxicofera</taxon>
        <taxon>Iguania</taxon>
        <taxon>Dactyloidae</taxon>
        <taxon>Anolis</taxon>
    </lineage>
</organism>
<dbReference type="InterPro" id="IPR018124">
    <property type="entry name" value="Calret/calnex_CS"/>
</dbReference>
<comment type="subcellular location">
    <subcellularLocation>
        <location evidence="1">Endoplasmic reticulum</location>
    </subcellularLocation>
</comment>
<dbReference type="Pfam" id="PF00262">
    <property type="entry name" value="Calreticulin"/>
    <property type="match status" value="1"/>
</dbReference>
<evidence type="ECO:0000256" key="2">
    <source>
        <dbReference type="ARBA" id="ARBA00010983"/>
    </source>
</evidence>
<dbReference type="InterPro" id="IPR001580">
    <property type="entry name" value="Calret/calnex"/>
</dbReference>
<evidence type="ECO:0000256" key="1">
    <source>
        <dbReference type="ARBA" id="ARBA00004240"/>
    </source>
</evidence>
<dbReference type="GO" id="GO:0005509">
    <property type="term" value="F:calcium ion binding"/>
    <property type="evidence" value="ECO:0007669"/>
    <property type="project" value="InterPro"/>
</dbReference>
<dbReference type="Gene3D" id="2.60.120.200">
    <property type="match status" value="1"/>
</dbReference>
<reference evidence="5" key="2">
    <citation type="submission" date="2025-08" db="UniProtKB">
        <authorList>
            <consortium name="Ensembl"/>
        </authorList>
    </citation>
    <scope>IDENTIFICATION</scope>
</reference>
<proteinExistence type="inferred from homology"/>
<dbReference type="PANTHER" id="PTHR11073">
    <property type="entry name" value="CALRETICULIN AND CALNEXIN"/>
    <property type="match status" value="1"/>
</dbReference>
<evidence type="ECO:0000313" key="5">
    <source>
        <dbReference type="Ensembl" id="ENSACAP00000009098.3"/>
    </source>
</evidence>
<dbReference type="eggNOG" id="KOG0674">
    <property type="taxonomic scope" value="Eukaryota"/>
</dbReference>
<dbReference type="Ensembl" id="ENSACAT00000009291.3">
    <property type="protein sequence ID" value="ENSACAP00000009098.3"/>
    <property type="gene ID" value="ENSACAG00000009292.3"/>
</dbReference>
<dbReference type="GO" id="GO:0005783">
    <property type="term" value="C:endoplasmic reticulum"/>
    <property type="evidence" value="ECO:0007669"/>
    <property type="project" value="UniProtKB-SubCell"/>
</dbReference>
<dbReference type="InParanoid" id="H9GF09"/>
<dbReference type="HOGENOM" id="CLU_1901109_0_0_1"/>
<dbReference type="PROSITE" id="PS00803">
    <property type="entry name" value="CALRETICULIN_1"/>
    <property type="match status" value="1"/>
</dbReference>
<dbReference type="Proteomes" id="UP000001646">
    <property type="component" value="Unplaced"/>
</dbReference>
<keyword evidence="3 4" id="KW-0256">Endoplasmic reticulum</keyword>